<dbReference type="Proteomes" id="UP001501588">
    <property type="component" value="Unassembled WGS sequence"/>
</dbReference>
<proteinExistence type="predicted"/>
<keyword evidence="1" id="KW-0732">Signal</keyword>
<sequence length="48" mass="4670">MPFRVAILLALVAAGAAVGAAASGGFVAKAPAGSSPPVQVTKYYDPLP</sequence>
<evidence type="ECO:0000256" key="1">
    <source>
        <dbReference type="SAM" id="SignalP"/>
    </source>
</evidence>
<evidence type="ECO:0000313" key="3">
    <source>
        <dbReference type="Proteomes" id="UP001501588"/>
    </source>
</evidence>
<dbReference type="EMBL" id="BAAAFZ010000080">
    <property type="protein sequence ID" value="GAA0602145.1"/>
    <property type="molecule type" value="Genomic_DNA"/>
</dbReference>
<evidence type="ECO:0000313" key="2">
    <source>
        <dbReference type="EMBL" id="GAA0602145.1"/>
    </source>
</evidence>
<feature type="signal peptide" evidence="1">
    <location>
        <begin position="1"/>
        <end position="22"/>
    </location>
</feature>
<accession>A0ABN1G1X3</accession>
<protein>
    <submittedName>
        <fullName evidence="2">Uncharacterized protein</fullName>
    </submittedName>
</protein>
<reference evidence="2 3" key="1">
    <citation type="journal article" date="2019" name="Int. J. Syst. Evol. Microbiol.">
        <title>The Global Catalogue of Microorganisms (GCM) 10K type strain sequencing project: providing services to taxonomists for standard genome sequencing and annotation.</title>
        <authorList>
            <consortium name="The Broad Institute Genomics Platform"/>
            <consortium name="The Broad Institute Genome Sequencing Center for Infectious Disease"/>
            <person name="Wu L."/>
            <person name="Ma J."/>
        </authorList>
    </citation>
    <scope>NUCLEOTIDE SEQUENCE [LARGE SCALE GENOMIC DNA]</scope>
    <source>
        <strain evidence="2 3">JCM 9933</strain>
    </source>
</reference>
<organism evidence="2 3">
    <name type="scientific">Craurococcus roseus</name>
    <dbReference type="NCBI Taxonomy" id="77585"/>
    <lineage>
        <taxon>Bacteria</taxon>
        <taxon>Pseudomonadati</taxon>
        <taxon>Pseudomonadota</taxon>
        <taxon>Alphaproteobacteria</taxon>
        <taxon>Acetobacterales</taxon>
        <taxon>Acetobacteraceae</taxon>
        <taxon>Craurococcus</taxon>
    </lineage>
</organism>
<feature type="chain" id="PRO_5046137645" evidence="1">
    <location>
        <begin position="23"/>
        <end position="48"/>
    </location>
</feature>
<keyword evidence="3" id="KW-1185">Reference proteome</keyword>
<gene>
    <name evidence="2" type="ORF">GCM10009416_45010</name>
</gene>
<name>A0ABN1G1X3_9PROT</name>
<comment type="caution">
    <text evidence="2">The sequence shown here is derived from an EMBL/GenBank/DDBJ whole genome shotgun (WGS) entry which is preliminary data.</text>
</comment>